<dbReference type="OrthoDB" id="689739at2759"/>
<evidence type="ECO:0000256" key="12">
    <source>
        <dbReference type="PIRSR" id="PIRSR600823-3"/>
    </source>
</evidence>
<keyword evidence="15" id="KW-0732">Signal</keyword>
<evidence type="ECO:0000256" key="3">
    <source>
        <dbReference type="ARBA" id="ARBA00004613"/>
    </source>
</evidence>
<evidence type="ECO:0000256" key="1">
    <source>
        <dbReference type="ARBA" id="ARBA00000189"/>
    </source>
</evidence>
<evidence type="ECO:0000256" key="9">
    <source>
        <dbReference type="ARBA" id="ARBA00023004"/>
    </source>
</evidence>
<evidence type="ECO:0000259" key="16">
    <source>
        <dbReference type="PROSITE" id="PS50873"/>
    </source>
</evidence>
<name>A0A811MAD3_9POAL</name>
<keyword evidence="10" id="KW-0376">Hydrogen peroxide</keyword>
<keyword evidence="8" id="KW-0560">Oxidoreductase</keyword>
<keyword evidence="7 12" id="KW-0106">Calcium</keyword>
<keyword evidence="5" id="KW-0349">Heme</keyword>
<evidence type="ECO:0000256" key="2">
    <source>
        <dbReference type="ARBA" id="ARBA00001970"/>
    </source>
</evidence>
<evidence type="ECO:0000256" key="7">
    <source>
        <dbReference type="ARBA" id="ARBA00022837"/>
    </source>
</evidence>
<dbReference type="GO" id="GO:0006979">
    <property type="term" value="P:response to oxidative stress"/>
    <property type="evidence" value="ECO:0007669"/>
    <property type="project" value="InterPro"/>
</dbReference>
<dbReference type="Gene3D" id="1.10.520.10">
    <property type="match status" value="2"/>
</dbReference>
<feature type="binding site" evidence="12">
    <location>
        <position position="64"/>
    </location>
    <ligand>
        <name>Ca(2+)</name>
        <dbReference type="ChEBI" id="CHEBI:29108"/>
        <label>1</label>
    </ligand>
</feature>
<feature type="binding site" evidence="12">
    <location>
        <position position="67"/>
    </location>
    <ligand>
        <name>Ca(2+)</name>
        <dbReference type="ChEBI" id="CHEBI:29108"/>
        <label>1</label>
    </ligand>
</feature>
<dbReference type="InterPro" id="IPR019794">
    <property type="entry name" value="Peroxidases_AS"/>
</dbReference>
<feature type="chain" id="PRO_5032480760" description="Plant heme peroxidase family profile domain-containing protein" evidence="15">
    <location>
        <begin position="22"/>
        <end position="151"/>
    </location>
</feature>
<keyword evidence="6 12" id="KW-0479">Metal-binding</keyword>
<dbReference type="SUPFAM" id="SSF48113">
    <property type="entry name" value="Heme-dependent peroxidases"/>
    <property type="match status" value="1"/>
</dbReference>
<evidence type="ECO:0000256" key="11">
    <source>
        <dbReference type="PIRSR" id="PIRSR600823-1"/>
    </source>
</evidence>
<feature type="site" description="Transition state stabilizer" evidence="13">
    <location>
        <position position="59"/>
    </location>
</feature>
<comment type="cofactor">
    <cofactor evidence="12">
        <name>Ca(2+)</name>
        <dbReference type="ChEBI" id="CHEBI:29108"/>
    </cofactor>
    <text evidence="12">Binds 2 calcium ions per subunit.</text>
</comment>
<evidence type="ECO:0000313" key="17">
    <source>
        <dbReference type="EMBL" id="CAD6202783.1"/>
    </source>
</evidence>
<keyword evidence="4" id="KW-0575">Peroxidase</keyword>
<comment type="similarity">
    <text evidence="14">Belongs to the peroxidase family.</text>
</comment>
<evidence type="ECO:0000256" key="15">
    <source>
        <dbReference type="SAM" id="SignalP"/>
    </source>
</evidence>
<accession>A0A811MAD3</accession>
<dbReference type="GO" id="GO:0042744">
    <property type="term" value="P:hydrogen peroxide catabolic process"/>
    <property type="evidence" value="ECO:0007669"/>
    <property type="project" value="UniProtKB-KW"/>
</dbReference>
<keyword evidence="9" id="KW-0408">Iron</keyword>
<evidence type="ECO:0000256" key="8">
    <source>
        <dbReference type="ARBA" id="ARBA00023002"/>
    </source>
</evidence>
<dbReference type="InterPro" id="IPR002016">
    <property type="entry name" value="Haem_peroxidase"/>
</dbReference>
<feature type="signal peptide" evidence="15">
    <location>
        <begin position="1"/>
        <end position="21"/>
    </location>
</feature>
<dbReference type="AlphaFoldDB" id="A0A811MAD3"/>
<evidence type="ECO:0000256" key="6">
    <source>
        <dbReference type="ARBA" id="ARBA00022723"/>
    </source>
</evidence>
<comment type="subcellular location">
    <subcellularLocation>
        <location evidence="3">Secreted</location>
    </subcellularLocation>
</comment>
<dbReference type="PANTHER" id="PTHR31388:SF6">
    <property type="entry name" value="PEROXIDASE"/>
    <property type="match status" value="1"/>
</dbReference>
<sequence>MSCLLALLAVLCLGAAAVARAQLTDDFYDGCCPQAEDIVKARVSAAMKAEPRMGASLLRLHFHDCFVNSGGPAYDVLLGRRDGLVANQSGANSSLPSPFDPINTITKKFSDVDLNTTDVVVLSGIAASPTHLSLHNTFQLVKSSDDWTSIN</sequence>
<dbReference type="Pfam" id="PF00141">
    <property type="entry name" value="peroxidase"/>
    <property type="match status" value="1"/>
</dbReference>
<comment type="catalytic activity">
    <reaction evidence="1">
        <text>2 a phenolic donor + H2O2 = 2 a phenolic radical donor + 2 H2O</text>
        <dbReference type="Rhea" id="RHEA:56136"/>
        <dbReference type="ChEBI" id="CHEBI:15377"/>
        <dbReference type="ChEBI" id="CHEBI:16240"/>
        <dbReference type="ChEBI" id="CHEBI:139520"/>
        <dbReference type="ChEBI" id="CHEBI:139521"/>
        <dbReference type="EC" id="1.11.1.7"/>
    </reaction>
</comment>
<protein>
    <recommendedName>
        <fullName evidence="16">Plant heme peroxidase family profile domain-containing protein</fullName>
    </recommendedName>
</protein>
<evidence type="ECO:0000256" key="13">
    <source>
        <dbReference type="PIRSR" id="PIRSR600823-4"/>
    </source>
</evidence>
<dbReference type="GO" id="GO:0005576">
    <property type="term" value="C:extracellular region"/>
    <property type="evidence" value="ECO:0007669"/>
    <property type="project" value="UniProtKB-SubCell"/>
</dbReference>
<keyword evidence="18" id="KW-1185">Reference proteome</keyword>
<dbReference type="InterPro" id="IPR010255">
    <property type="entry name" value="Haem_peroxidase_sf"/>
</dbReference>
<reference evidence="17" key="1">
    <citation type="submission" date="2020-10" db="EMBL/GenBank/DDBJ databases">
        <authorList>
            <person name="Han B."/>
            <person name="Lu T."/>
            <person name="Zhao Q."/>
            <person name="Huang X."/>
            <person name="Zhao Y."/>
        </authorList>
    </citation>
    <scope>NUCLEOTIDE SEQUENCE</scope>
</reference>
<comment type="caution">
    <text evidence="17">The sequence shown here is derived from an EMBL/GenBank/DDBJ whole genome shotgun (WGS) entry which is preliminary data.</text>
</comment>
<evidence type="ECO:0000313" key="18">
    <source>
        <dbReference type="Proteomes" id="UP000604825"/>
    </source>
</evidence>
<evidence type="ECO:0000256" key="14">
    <source>
        <dbReference type="RuleBase" id="RU004241"/>
    </source>
</evidence>
<dbReference type="PANTHER" id="PTHR31388">
    <property type="entry name" value="PEROXIDASE 72-RELATED"/>
    <property type="match status" value="1"/>
</dbReference>
<dbReference type="GO" id="GO:0046872">
    <property type="term" value="F:metal ion binding"/>
    <property type="evidence" value="ECO:0007669"/>
    <property type="project" value="UniProtKB-KW"/>
</dbReference>
<dbReference type="GO" id="GO:0020037">
    <property type="term" value="F:heme binding"/>
    <property type="evidence" value="ECO:0007669"/>
    <property type="project" value="InterPro"/>
</dbReference>
<proteinExistence type="inferred from homology"/>
<evidence type="ECO:0000256" key="5">
    <source>
        <dbReference type="ARBA" id="ARBA00022617"/>
    </source>
</evidence>
<dbReference type="PROSITE" id="PS50873">
    <property type="entry name" value="PEROXIDASE_4"/>
    <property type="match status" value="1"/>
</dbReference>
<gene>
    <name evidence="17" type="ORF">NCGR_LOCUS1021</name>
</gene>
<dbReference type="PROSITE" id="PS00436">
    <property type="entry name" value="PEROXIDASE_2"/>
    <property type="match status" value="1"/>
</dbReference>
<organism evidence="17 18">
    <name type="scientific">Miscanthus lutarioriparius</name>
    <dbReference type="NCBI Taxonomy" id="422564"/>
    <lineage>
        <taxon>Eukaryota</taxon>
        <taxon>Viridiplantae</taxon>
        <taxon>Streptophyta</taxon>
        <taxon>Embryophyta</taxon>
        <taxon>Tracheophyta</taxon>
        <taxon>Spermatophyta</taxon>
        <taxon>Magnoliopsida</taxon>
        <taxon>Liliopsida</taxon>
        <taxon>Poales</taxon>
        <taxon>Poaceae</taxon>
        <taxon>PACMAD clade</taxon>
        <taxon>Panicoideae</taxon>
        <taxon>Andropogonodae</taxon>
        <taxon>Andropogoneae</taxon>
        <taxon>Saccharinae</taxon>
        <taxon>Miscanthus</taxon>
    </lineage>
</organism>
<dbReference type="PRINTS" id="PR00461">
    <property type="entry name" value="PLPEROXIDASE"/>
</dbReference>
<feature type="active site" description="Proton acceptor" evidence="11">
    <location>
        <position position="63"/>
    </location>
</feature>
<dbReference type="GO" id="GO:0140825">
    <property type="term" value="F:lactoperoxidase activity"/>
    <property type="evidence" value="ECO:0007669"/>
    <property type="project" value="UniProtKB-EC"/>
</dbReference>
<dbReference type="Proteomes" id="UP000604825">
    <property type="component" value="Unassembled WGS sequence"/>
</dbReference>
<comment type="cofactor">
    <cofactor evidence="2">
        <name>heme b</name>
        <dbReference type="ChEBI" id="CHEBI:60344"/>
    </cofactor>
</comment>
<feature type="binding site" evidence="12">
    <location>
        <position position="71"/>
    </location>
    <ligand>
        <name>Ca(2+)</name>
        <dbReference type="ChEBI" id="CHEBI:29108"/>
        <label>1</label>
    </ligand>
</feature>
<evidence type="ECO:0000256" key="4">
    <source>
        <dbReference type="ARBA" id="ARBA00022559"/>
    </source>
</evidence>
<dbReference type="EMBL" id="CAJGYO010000001">
    <property type="protein sequence ID" value="CAD6202783.1"/>
    <property type="molecule type" value="Genomic_DNA"/>
</dbReference>
<dbReference type="InterPro" id="IPR000823">
    <property type="entry name" value="Peroxidase_pln"/>
</dbReference>
<feature type="domain" description="Plant heme peroxidase family profile" evidence="16">
    <location>
        <begin position="22"/>
        <end position="124"/>
    </location>
</feature>
<evidence type="ECO:0000256" key="10">
    <source>
        <dbReference type="ARBA" id="ARBA00023324"/>
    </source>
</evidence>